<protein>
    <submittedName>
        <fullName evidence="3">Putative fimbrial-like protein YbgD</fullName>
    </submittedName>
</protein>
<evidence type="ECO:0000313" key="3">
    <source>
        <dbReference type="EMBL" id="CAB3642060.1"/>
    </source>
</evidence>
<organism evidence="3 4">
    <name type="scientific">Achromobacter insuavis</name>
    <dbReference type="NCBI Taxonomy" id="1287735"/>
    <lineage>
        <taxon>Bacteria</taxon>
        <taxon>Pseudomonadati</taxon>
        <taxon>Pseudomonadota</taxon>
        <taxon>Betaproteobacteria</taxon>
        <taxon>Burkholderiales</taxon>
        <taxon>Alcaligenaceae</taxon>
        <taxon>Achromobacter</taxon>
    </lineage>
</organism>
<evidence type="ECO:0000313" key="4">
    <source>
        <dbReference type="Proteomes" id="UP000507979"/>
    </source>
</evidence>
<dbReference type="InterPro" id="IPR000259">
    <property type="entry name" value="Adhesion_dom_fimbrial"/>
</dbReference>
<name>A0A6J5AC18_9BURK</name>
<proteinExistence type="predicted"/>
<accession>A0A6J5AC18</accession>
<gene>
    <name evidence="3" type="primary">ybgD</name>
    <name evidence="3" type="ORF">LMG26845_02135</name>
</gene>
<dbReference type="InterPro" id="IPR036937">
    <property type="entry name" value="Adhesion_dom_fimbrial_sf"/>
</dbReference>
<dbReference type="Pfam" id="PF00419">
    <property type="entry name" value="Fimbrial"/>
    <property type="match status" value="1"/>
</dbReference>
<dbReference type="GO" id="GO:0009289">
    <property type="term" value="C:pilus"/>
    <property type="evidence" value="ECO:0007669"/>
    <property type="project" value="InterPro"/>
</dbReference>
<sequence>MFKKTLLATATTAALLGPVAAFAAGDFGQGTITFTGSVTEAPCSITAADSNLAIDLGQVSKKDLTTTGKFSTSVPINVHLMGCTFDTDTGTSPNPNGKLSKIGVTFTGASTTPASGYLTNTGNAANVVVQLLDKDNNTPIKIGTAPTAATAQQMTTGNGNVLNFFARLMATGVGAAGSVNSSVTYTLTYF</sequence>
<dbReference type="Proteomes" id="UP000507979">
    <property type="component" value="Unassembled WGS sequence"/>
</dbReference>
<reference evidence="3 4" key="1">
    <citation type="submission" date="2020-04" db="EMBL/GenBank/DDBJ databases">
        <authorList>
            <person name="De Canck E."/>
        </authorList>
    </citation>
    <scope>NUCLEOTIDE SEQUENCE [LARGE SCALE GENOMIC DNA]</scope>
    <source>
        <strain evidence="3 4">LMG 26845</strain>
    </source>
</reference>
<dbReference type="GeneID" id="92897989"/>
<evidence type="ECO:0000259" key="2">
    <source>
        <dbReference type="Pfam" id="PF00419"/>
    </source>
</evidence>
<dbReference type="InterPro" id="IPR050263">
    <property type="entry name" value="Bact_Fimbrial_Adh_Pro"/>
</dbReference>
<dbReference type="AlphaFoldDB" id="A0A6J5AC18"/>
<feature type="signal peptide" evidence="1">
    <location>
        <begin position="1"/>
        <end position="23"/>
    </location>
</feature>
<dbReference type="Gene3D" id="2.60.40.1090">
    <property type="entry name" value="Fimbrial-type adhesion domain"/>
    <property type="match status" value="1"/>
</dbReference>
<feature type="chain" id="PRO_5027020288" evidence="1">
    <location>
        <begin position="24"/>
        <end position="190"/>
    </location>
</feature>
<dbReference type="GO" id="GO:0043709">
    <property type="term" value="P:cell adhesion involved in single-species biofilm formation"/>
    <property type="evidence" value="ECO:0007669"/>
    <property type="project" value="TreeGrafter"/>
</dbReference>
<dbReference type="RefSeq" id="WP_054431572.1">
    <property type="nucleotide sequence ID" value="NZ_CADIJR010000015.1"/>
</dbReference>
<dbReference type="EMBL" id="CADIJR010000015">
    <property type="protein sequence ID" value="CAB3642060.1"/>
    <property type="molecule type" value="Genomic_DNA"/>
</dbReference>
<keyword evidence="1" id="KW-0732">Signal</keyword>
<keyword evidence="4" id="KW-1185">Reference proteome</keyword>
<dbReference type="PANTHER" id="PTHR33420:SF11">
    <property type="entry name" value="FIMBRIAL-LIKE PROTEIN"/>
    <property type="match status" value="1"/>
</dbReference>
<feature type="domain" description="Fimbrial-type adhesion" evidence="2">
    <location>
        <begin position="32"/>
        <end position="189"/>
    </location>
</feature>
<dbReference type="InterPro" id="IPR008966">
    <property type="entry name" value="Adhesion_dom_sf"/>
</dbReference>
<dbReference type="SUPFAM" id="SSF49401">
    <property type="entry name" value="Bacterial adhesins"/>
    <property type="match status" value="1"/>
</dbReference>
<evidence type="ECO:0000256" key="1">
    <source>
        <dbReference type="SAM" id="SignalP"/>
    </source>
</evidence>
<dbReference type="PANTHER" id="PTHR33420">
    <property type="entry name" value="FIMBRIAL SUBUNIT ELFA-RELATED"/>
    <property type="match status" value="1"/>
</dbReference>